<dbReference type="InterPro" id="IPR004843">
    <property type="entry name" value="Calcineurin-like_PHP"/>
</dbReference>
<dbReference type="InterPro" id="IPR029052">
    <property type="entry name" value="Metallo-depent_PP-like"/>
</dbReference>
<feature type="transmembrane region" description="Helical" evidence="1">
    <location>
        <begin position="81"/>
        <end position="104"/>
    </location>
</feature>
<dbReference type="AlphaFoldDB" id="A0A2V5KFZ0"/>
<evidence type="ECO:0000259" key="2">
    <source>
        <dbReference type="Pfam" id="PF00149"/>
    </source>
</evidence>
<dbReference type="SUPFAM" id="SSF56300">
    <property type="entry name" value="Metallo-dependent phosphatases"/>
    <property type="match status" value="1"/>
</dbReference>
<dbReference type="EMBL" id="QJVJ01000008">
    <property type="protein sequence ID" value="PYI53050.1"/>
    <property type="molecule type" value="Genomic_DNA"/>
</dbReference>
<dbReference type="OrthoDB" id="9780884at2"/>
<gene>
    <name evidence="3" type="ORF">DLM86_18805</name>
</gene>
<dbReference type="InterPro" id="IPR051158">
    <property type="entry name" value="Metallophosphoesterase_sf"/>
</dbReference>
<keyword evidence="1" id="KW-0472">Membrane</keyword>
<evidence type="ECO:0000256" key="1">
    <source>
        <dbReference type="SAM" id="Phobius"/>
    </source>
</evidence>
<protein>
    <submittedName>
        <fullName evidence="3">Phosphoesterase</fullName>
    </submittedName>
</protein>
<dbReference type="CDD" id="cd07385">
    <property type="entry name" value="MPP_YkuE_C"/>
    <property type="match status" value="1"/>
</dbReference>
<dbReference type="GO" id="GO:0016787">
    <property type="term" value="F:hydrolase activity"/>
    <property type="evidence" value="ECO:0007669"/>
    <property type="project" value="InterPro"/>
</dbReference>
<reference evidence="3 4" key="1">
    <citation type="submission" date="2018-05" db="EMBL/GenBank/DDBJ databases">
        <title>Paenibacillus flagellatus sp. nov., isolated from selenium mineral soil.</title>
        <authorList>
            <person name="Dai X."/>
        </authorList>
    </citation>
    <scope>NUCLEOTIDE SEQUENCE [LARGE SCALE GENOMIC DNA]</scope>
    <source>
        <strain evidence="3 4">DXL2</strain>
    </source>
</reference>
<proteinExistence type="predicted"/>
<name>A0A2V5KFZ0_9BACL</name>
<sequence>MKMRTLLVIVCFLFVFIALSAYIGWNGYVFWNAAISPQLDAVYWVFFALIAYGYLAAMLLRRLIPYRLYAALKTIGSYGMAVLFYALLTLPAADVLVALLRWAGVERDYAIARTGWVELLVLLLILLRGSWNARSPVVRRYDIEIAKPAGTRRELRLAVASDLHLGTTVGRRHLTRLVERVEALKPDIVLLPGDVLDDSIEPFVRERMADVMRRLKAPLGVYASLGNHEYIGGHIAEYTERMREIGIEVLIDRVVRVADSFYVAGRKDASVERFAGGGRLSVDELLADADRSLPIVLLDHQPYKLGAAAESGVDLMLSGHTHRGQMAPNHWITGRLFELDWGYLRKGAMHAIVSSGFGTWGPPVRIGSRSELLDIRIAFRSETVGPAE</sequence>
<evidence type="ECO:0000313" key="3">
    <source>
        <dbReference type="EMBL" id="PYI53050.1"/>
    </source>
</evidence>
<keyword evidence="4" id="KW-1185">Reference proteome</keyword>
<dbReference type="Pfam" id="PF00149">
    <property type="entry name" value="Metallophos"/>
    <property type="match status" value="1"/>
</dbReference>
<keyword evidence="1" id="KW-1133">Transmembrane helix</keyword>
<keyword evidence="1" id="KW-0812">Transmembrane</keyword>
<dbReference type="Gene3D" id="3.60.21.10">
    <property type="match status" value="1"/>
</dbReference>
<comment type="caution">
    <text evidence="3">The sequence shown here is derived from an EMBL/GenBank/DDBJ whole genome shotgun (WGS) entry which is preliminary data.</text>
</comment>
<dbReference type="Proteomes" id="UP000247476">
    <property type="component" value="Unassembled WGS sequence"/>
</dbReference>
<organism evidence="3 4">
    <name type="scientific">Paenibacillus flagellatus</name>
    <dbReference type="NCBI Taxonomy" id="2211139"/>
    <lineage>
        <taxon>Bacteria</taxon>
        <taxon>Bacillati</taxon>
        <taxon>Bacillota</taxon>
        <taxon>Bacilli</taxon>
        <taxon>Bacillales</taxon>
        <taxon>Paenibacillaceae</taxon>
        <taxon>Paenibacillus</taxon>
    </lineage>
</organism>
<evidence type="ECO:0000313" key="4">
    <source>
        <dbReference type="Proteomes" id="UP000247476"/>
    </source>
</evidence>
<feature type="transmembrane region" description="Helical" evidence="1">
    <location>
        <begin position="41"/>
        <end position="60"/>
    </location>
</feature>
<feature type="domain" description="Calcineurin-like phosphoesterase" evidence="2">
    <location>
        <begin position="155"/>
        <end position="323"/>
    </location>
</feature>
<feature type="transmembrane region" description="Helical" evidence="1">
    <location>
        <begin position="110"/>
        <end position="131"/>
    </location>
</feature>
<dbReference type="PANTHER" id="PTHR31302:SF0">
    <property type="entry name" value="TRANSMEMBRANE PROTEIN WITH METALLOPHOSPHOESTERASE DOMAIN"/>
    <property type="match status" value="1"/>
</dbReference>
<accession>A0A2V5KFZ0</accession>
<dbReference type="PANTHER" id="PTHR31302">
    <property type="entry name" value="TRANSMEMBRANE PROTEIN WITH METALLOPHOSPHOESTERASE DOMAIN-RELATED"/>
    <property type="match status" value="1"/>
</dbReference>